<feature type="region of interest" description="Disordered" evidence="7">
    <location>
        <begin position="176"/>
        <end position="213"/>
    </location>
</feature>
<evidence type="ECO:0000256" key="4">
    <source>
        <dbReference type="ARBA" id="ARBA00022679"/>
    </source>
</evidence>
<name>A0A5J4VVS1_9EUKA</name>
<proteinExistence type="predicted"/>
<dbReference type="PANTHER" id="PTHR11254">
    <property type="entry name" value="HECT DOMAIN UBIQUITIN-PROTEIN LIGASE"/>
    <property type="match status" value="1"/>
</dbReference>
<feature type="compositionally biased region" description="Basic and acidic residues" evidence="7">
    <location>
        <begin position="176"/>
        <end position="188"/>
    </location>
</feature>
<dbReference type="InterPro" id="IPR050409">
    <property type="entry name" value="E3_ubiq-protein_ligase"/>
</dbReference>
<keyword evidence="4" id="KW-0808">Transferase</keyword>
<evidence type="ECO:0000256" key="7">
    <source>
        <dbReference type="SAM" id="MobiDB-lite"/>
    </source>
</evidence>
<dbReference type="Gene3D" id="3.30.2410.10">
    <property type="entry name" value="Hect, E3 ligase catalytic domain"/>
    <property type="match status" value="1"/>
</dbReference>
<dbReference type="EMBL" id="SNRW01004645">
    <property type="protein sequence ID" value="KAA6386804.1"/>
    <property type="molecule type" value="Genomic_DNA"/>
</dbReference>
<evidence type="ECO:0000256" key="5">
    <source>
        <dbReference type="ARBA" id="ARBA00022786"/>
    </source>
</evidence>
<dbReference type="Gene3D" id="3.30.2160.10">
    <property type="entry name" value="Hect, E3 ligase catalytic domain"/>
    <property type="match status" value="1"/>
</dbReference>
<dbReference type="GO" id="GO:0016567">
    <property type="term" value="P:protein ubiquitination"/>
    <property type="evidence" value="ECO:0007669"/>
    <property type="project" value="TreeGrafter"/>
</dbReference>
<dbReference type="Pfam" id="PF00632">
    <property type="entry name" value="HECT"/>
    <property type="match status" value="1"/>
</dbReference>
<dbReference type="GO" id="GO:0005737">
    <property type="term" value="C:cytoplasm"/>
    <property type="evidence" value="ECO:0007669"/>
    <property type="project" value="TreeGrafter"/>
</dbReference>
<reference evidence="9 10" key="1">
    <citation type="submission" date="2019-03" db="EMBL/GenBank/DDBJ databases">
        <title>Single cell metagenomics reveals metabolic interactions within the superorganism composed of flagellate Streblomastix strix and complex community of Bacteroidetes bacteria on its surface.</title>
        <authorList>
            <person name="Treitli S.C."/>
            <person name="Kolisko M."/>
            <person name="Husnik F."/>
            <person name="Keeling P."/>
            <person name="Hampl V."/>
        </authorList>
    </citation>
    <scope>NUCLEOTIDE SEQUENCE [LARGE SCALE GENOMIC DNA]</scope>
    <source>
        <strain evidence="9">ST1C</strain>
    </source>
</reference>
<dbReference type="SMART" id="SM00119">
    <property type="entry name" value="HECTc"/>
    <property type="match status" value="1"/>
</dbReference>
<organism evidence="9 10">
    <name type="scientific">Streblomastix strix</name>
    <dbReference type="NCBI Taxonomy" id="222440"/>
    <lineage>
        <taxon>Eukaryota</taxon>
        <taxon>Metamonada</taxon>
        <taxon>Preaxostyla</taxon>
        <taxon>Oxymonadida</taxon>
        <taxon>Streblomastigidae</taxon>
        <taxon>Streblomastix</taxon>
    </lineage>
</organism>
<comment type="catalytic activity">
    <reaction evidence="1">
        <text>S-ubiquitinyl-[E2 ubiquitin-conjugating enzyme]-L-cysteine + [acceptor protein]-L-lysine = [E2 ubiquitin-conjugating enzyme]-L-cysteine + N(6)-ubiquitinyl-[acceptor protein]-L-lysine.</text>
        <dbReference type="EC" id="2.3.2.26"/>
    </reaction>
</comment>
<dbReference type="OrthoDB" id="8068875at2759"/>
<dbReference type="PANTHER" id="PTHR11254:SF440">
    <property type="entry name" value="E3 UBIQUITIN-PROTEIN LIGASE NEDD-4"/>
    <property type="match status" value="1"/>
</dbReference>
<gene>
    <name evidence="9" type="ORF">EZS28_017672</name>
</gene>
<keyword evidence="5 6" id="KW-0833">Ubl conjugation pathway</keyword>
<evidence type="ECO:0000256" key="3">
    <source>
        <dbReference type="ARBA" id="ARBA00012485"/>
    </source>
</evidence>
<sequence>AALDESGCSGCFIDDPNNEYKLTLRSIKCQKQDYKVKKDEKSQIKQQSEIETKQDIVSYQGIDYNTVEKNAQHIIHGLRVVGAMIAKALAEDMTIPCPLNPFITECLLGKTKYKRLISNEASLIELENAVKKLDPVFWGNINKMKDKDVSNWGLNFTVTDEVMIWDPMEKKIKNKKQINEEKEKEKQKQGQSQIEEIDEDEQKEDEYDDGSDSEAKIIKQRQAWFARRFSAKNHIERITVELISGGAGIALSEENKAQYQRLALQHKISSVIAPLNSLCEGFAAVISPSMRIQEHGQQNNGISVSEFDLALCGQRDIDIADWRANTIYHNFTSSSPIVIYFWEIVESMTPNERRQLLRFVTGSGAAPVKGFAYLVGTEAGDYRKFAIALMNIDADVESGGREERGEQIQIQAQNENVRSSGIMRLPVAHSCFNRIDIPPYTSKQMLEAKLNQAIKLSTSGAAGFGMN</sequence>
<evidence type="ECO:0000256" key="2">
    <source>
        <dbReference type="ARBA" id="ARBA00004906"/>
    </source>
</evidence>
<evidence type="ECO:0000259" key="8">
    <source>
        <dbReference type="PROSITE" id="PS50237"/>
    </source>
</evidence>
<evidence type="ECO:0000313" key="9">
    <source>
        <dbReference type="EMBL" id="KAA6386804.1"/>
    </source>
</evidence>
<feature type="domain" description="HECT" evidence="8">
    <location>
        <begin position="241"/>
        <end position="467"/>
    </location>
</feature>
<dbReference type="GO" id="GO:0061630">
    <property type="term" value="F:ubiquitin protein ligase activity"/>
    <property type="evidence" value="ECO:0007669"/>
    <property type="project" value="UniProtKB-EC"/>
</dbReference>
<comment type="pathway">
    <text evidence="2">Protein modification; protein ubiquitination.</text>
</comment>
<evidence type="ECO:0000256" key="6">
    <source>
        <dbReference type="PROSITE-ProRule" id="PRU00104"/>
    </source>
</evidence>
<dbReference type="AlphaFoldDB" id="A0A5J4VVS1"/>
<protein>
    <recommendedName>
        <fullName evidence="3">HECT-type E3 ubiquitin transferase</fullName>
        <ecNumber evidence="3">2.3.2.26</ecNumber>
    </recommendedName>
</protein>
<feature type="active site" description="Glycyl thioester intermediate" evidence="6">
    <location>
        <position position="431"/>
    </location>
</feature>
<comment type="caution">
    <text evidence="9">The sequence shown here is derived from an EMBL/GenBank/DDBJ whole genome shotgun (WGS) entry which is preliminary data.</text>
</comment>
<dbReference type="InterPro" id="IPR000569">
    <property type="entry name" value="HECT_dom"/>
</dbReference>
<dbReference type="SUPFAM" id="SSF56204">
    <property type="entry name" value="Hect, E3 ligase catalytic domain"/>
    <property type="match status" value="1"/>
</dbReference>
<evidence type="ECO:0000256" key="1">
    <source>
        <dbReference type="ARBA" id="ARBA00000885"/>
    </source>
</evidence>
<dbReference type="GO" id="GO:0006511">
    <property type="term" value="P:ubiquitin-dependent protein catabolic process"/>
    <property type="evidence" value="ECO:0007669"/>
    <property type="project" value="TreeGrafter"/>
</dbReference>
<dbReference type="EC" id="2.3.2.26" evidence="3"/>
<evidence type="ECO:0000313" key="10">
    <source>
        <dbReference type="Proteomes" id="UP000324800"/>
    </source>
</evidence>
<dbReference type="InterPro" id="IPR035983">
    <property type="entry name" value="Hect_E3_ubiquitin_ligase"/>
</dbReference>
<accession>A0A5J4VVS1</accession>
<dbReference type="Proteomes" id="UP000324800">
    <property type="component" value="Unassembled WGS sequence"/>
</dbReference>
<feature type="compositionally biased region" description="Acidic residues" evidence="7">
    <location>
        <begin position="195"/>
        <end position="212"/>
    </location>
</feature>
<feature type="non-terminal residue" evidence="9">
    <location>
        <position position="1"/>
    </location>
</feature>
<dbReference type="PROSITE" id="PS50237">
    <property type="entry name" value="HECT"/>
    <property type="match status" value="1"/>
</dbReference>